<dbReference type="GO" id="GO:0016747">
    <property type="term" value="F:acyltransferase activity, transferring groups other than amino-acyl groups"/>
    <property type="evidence" value="ECO:0007669"/>
    <property type="project" value="InterPro"/>
</dbReference>
<protein>
    <submittedName>
        <fullName evidence="4">Acetyltransferase</fullName>
    </submittedName>
    <submittedName>
        <fullName evidence="5">Ribosomal protein S18 acetylase RimI</fullName>
    </submittedName>
</protein>
<evidence type="ECO:0000313" key="7">
    <source>
        <dbReference type="Proteomes" id="UP000190130"/>
    </source>
</evidence>
<organism evidence="4 6">
    <name type="scientific">Bosea thiooxidans</name>
    <dbReference type="NCBI Taxonomy" id="53254"/>
    <lineage>
        <taxon>Bacteria</taxon>
        <taxon>Pseudomonadati</taxon>
        <taxon>Pseudomonadota</taxon>
        <taxon>Alphaproteobacteria</taxon>
        <taxon>Hyphomicrobiales</taxon>
        <taxon>Boseaceae</taxon>
        <taxon>Bosea</taxon>
    </lineage>
</organism>
<sequence length="300" mass="32310">MSLVCRPARPDDLAVADALVVASINDLTVRHGFGPMATAGASSFQLFSLKDDPDGLWVAEENGELVGFAWSWVCGDVWFLAQLFVDPARQGQGIGNELLERAMGHARKSGAAHKVLITFTFNCVSQGLYMRHGLFPRMPIYFFSAACERVMPGLPEPPLRAVPIDESLATMEKLVAIDSGAIGVSREKHHRYLREDPATEGVLLYDGSDLVGYGYTSASGHVGPLAVTRSGRLGDAFATALKLVADRGAEKVSAFLPGTCDGALSLAVKQGMRITFPMLLMASPGYGDWTQYLPRNPGFM</sequence>
<dbReference type="AlphaFoldDB" id="A0A0Q3SZR5"/>
<reference evidence="4 6" key="1">
    <citation type="submission" date="2015-10" db="EMBL/GenBank/DDBJ databases">
        <title>Draft genome of Bosea thiooxidans.</title>
        <authorList>
            <person name="Wang X."/>
        </authorList>
    </citation>
    <scope>NUCLEOTIDE SEQUENCE [LARGE SCALE GENOMIC DNA]</scope>
    <source>
        <strain evidence="4 6">CGMCC 9174</strain>
    </source>
</reference>
<keyword evidence="1 4" id="KW-0808">Transferase</keyword>
<gene>
    <name evidence="4" type="ORF">ARD30_11430</name>
    <name evidence="5" type="ORF">SAMN05660750_03127</name>
</gene>
<dbReference type="STRING" id="53254.SAMN05660750_03127"/>
<dbReference type="Gene3D" id="3.40.630.30">
    <property type="match status" value="1"/>
</dbReference>
<dbReference type="OrthoDB" id="7057833at2"/>
<dbReference type="Proteomes" id="UP000051562">
    <property type="component" value="Unassembled WGS sequence"/>
</dbReference>
<dbReference type="EMBL" id="LMAR01000032">
    <property type="protein sequence ID" value="KQK30890.1"/>
    <property type="molecule type" value="Genomic_DNA"/>
</dbReference>
<keyword evidence="5" id="KW-0687">Ribonucleoprotein</keyword>
<accession>A0A0Q3SZR5</accession>
<evidence type="ECO:0000256" key="1">
    <source>
        <dbReference type="ARBA" id="ARBA00022679"/>
    </source>
</evidence>
<dbReference type="InterPro" id="IPR050832">
    <property type="entry name" value="Bact_Acetyltransf"/>
</dbReference>
<dbReference type="RefSeq" id="WP_055727718.1">
    <property type="nucleotide sequence ID" value="NZ_FUYX01000008.1"/>
</dbReference>
<dbReference type="PANTHER" id="PTHR43877:SF2">
    <property type="entry name" value="AMINOALKYLPHOSPHONATE N-ACETYLTRANSFERASE-RELATED"/>
    <property type="match status" value="1"/>
</dbReference>
<dbReference type="InterPro" id="IPR000182">
    <property type="entry name" value="GNAT_dom"/>
</dbReference>
<dbReference type="Proteomes" id="UP000190130">
    <property type="component" value="Unassembled WGS sequence"/>
</dbReference>
<evidence type="ECO:0000259" key="3">
    <source>
        <dbReference type="PROSITE" id="PS51186"/>
    </source>
</evidence>
<evidence type="ECO:0000313" key="6">
    <source>
        <dbReference type="Proteomes" id="UP000051562"/>
    </source>
</evidence>
<dbReference type="CDD" id="cd04301">
    <property type="entry name" value="NAT_SF"/>
    <property type="match status" value="1"/>
</dbReference>
<dbReference type="GO" id="GO:0005840">
    <property type="term" value="C:ribosome"/>
    <property type="evidence" value="ECO:0007669"/>
    <property type="project" value="UniProtKB-KW"/>
</dbReference>
<feature type="domain" description="N-acetyltransferase" evidence="3">
    <location>
        <begin position="3"/>
        <end position="154"/>
    </location>
</feature>
<name>A0A0Q3SZR5_9HYPH</name>
<keyword evidence="2" id="KW-0012">Acyltransferase</keyword>
<keyword evidence="6" id="KW-1185">Reference proteome</keyword>
<reference evidence="5 7" key="2">
    <citation type="submission" date="2017-02" db="EMBL/GenBank/DDBJ databases">
        <authorList>
            <person name="Peterson S.W."/>
        </authorList>
    </citation>
    <scope>NUCLEOTIDE SEQUENCE [LARGE SCALE GENOMIC DNA]</scope>
    <source>
        <strain evidence="5 7">DSM 9653</strain>
    </source>
</reference>
<evidence type="ECO:0000256" key="2">
    <source>
        <dbReference type="ARBA" id="ARBA00023315"/>
    </source>
</evidence>
<dbReference type="EMBL" id="FUYX01000008">
    <property type="protein sequence ID" value="SKB93880.1"/>
    <property type="molecule type" value="Genomic_DNA"/>
</dbReference>
<proteinExistence type="predicted"/>
<dbReference type="PANTHER" id="PTHR43877">
    <property type="entry name" value="AMINOALKYLPHOSPHONATE N-ACETYLTRANSFERASE-RELATED-RELATED"/>
    <property type="match status" value="1"/>
</dbReference>
<dbReference type="PROSITE" id="PS51186">
    <property type="entry name" value="GNAT"/>
    <property type="match status" value="1"/>
</dbReference>
<evidence type="ECO:0000313" key="5">
    <source>
        <dbReference type="EMBL" id="SKB93880.1"/>
    </source>
</evidence>
<dbReference type="SUPFAM" id="SSF55729">
    <property type="entry name" value="Acyl-CoA N-acyltransferases (Nat)"/>
    <property type="match status" value="1"/>
</dbReference>
<dbReference type="Pfam" id="PF00583">
    <property type="entry name" value="Acetyltransf_1"/>
    <property type="match status" value="1"/>
</dbReference>
<evidence type="ECO:0000313" key="4">
    <source>
        <dbReference type="EMBL" id="KQK30890.1"/>
    </source>
</evidence>
<keyword evidence="5" id="KW-0689">Ribosomal protein</keyword>
<dbReference type="InterPro" id="IPR016181">
    <property type="entry name" value="Acyl_CoA_acyltransferase"/>
</dbReference>